<protein>
    <submittedName>
        <fullName evidence="1">DUF2867 domain-containing protein</fullName>
    </submittedName>
</protein>
<name>A0ABY1YFZ2_9HYPH</name>
<organism evidence="1 2">
    <name type="scientific">Agrobacterium cavarae</name>
    <dbReference type="NCBI Taxonomy" id="2528239"/>
    <lineage>
        <taxon>Bacteria</taxon>
        <taxon>Pseudomonadati</taxon>
        <taxon>Pseudomonadota</taxon>
        <taxon>Alphaproteobacteria</taxon>
        <taxon>Hyphomicrobiales</taxon>
        <taxon>Rhizobiaceae</taxon>
        <taxon>Rhizobium/Agrobacterium group</taxon>
        <taxon>Agrobacterium</taxon>
    </lineage>
</organism>
<proteinExistence type="predicted"/>
<evidence type="ECO:0000313" key="2">
    <source>
        <dbReference type="Proteomes" id="UP000294239"/>
    </source>
</evidence>
<evidence type="ECO:0000313" key="1">
    <source>
        <dbReference type="EMBL" id="TBN19986.1"/>
    </source>
</evidence>
<dbReference type="Proteomes" id="UP000294239">
    <property type="component" value="Unassembled WGS sequence"/>
</dbReference>
<dbReference type="EMBL" id="SISF01000013">
    <property type="protein sequence ID" value="TBN19986.1"/>
    <property type="molecule type" value="Genomic_DNA"/>
</dbReference>
<comment type="caution">
    <text evidence="1">The sequence shown here is derived from an EMBL/GenBank/DDBJ whole genome shotgun (WGS) entry which is preliminary data.</text>
</comment>
<keyword evidence="2" id="KW-1185">Reference proteome</keyword>
<dbReference type="InterPro" id="IPR021295">
    <property type="entry name" value="DUF2867"/>
</dbReference>
<gene>
    <name evidence="1" type="ORF">EYC79_00395</name>
</gene>
<reference evidence="1 2" key="1">
    <citation type="submission" date="2019-02" db="EMBL/GenBank/DDBJ databases">
        <title>Current taxonomic status of genus Agrobacterium and description of Agrobacterium cavarae sp. nov. isolated from maize roots.</title>
        <authorList>
            <person name="Flores-Felix J.D."/>
            <person name="Menendez E."/>
            <person name="Ramirez-Bahena M.H."/>
            <person name="Garcia-Fraile P."/>
            <person name="Velazquez E."/>
        </authorList>
    </citation>
    <scope>NUCLEOTIDE SEQUENCE [LARGE SCALE GENOMIC DNA]</scope>
    <source>
        <strain evidence="1 2">RZME10</strain>
    </source>
</reference>
<accession>A0ABY1YFZ2</accession>
<dbReference type="Pfam" id="PF11066">
    <property type="entry name" value="DUF2867"/>
    <property type="match status" value="1"/>
</dbReference>
<sequence>MYCAPNSCVCRSVFGHGLLIHARAEPAEVVAASDCRVSAPPEKDHSAAWGNRGEGEALVTRDLSIILPGADWRDCFEGKVDDMRPHSLDVARRLLDHPPAWISGLMALRNTIVAVFGLKTVALAAGESAGGFPVISSSPERTVLGFDDRHLDFRIVVDLEERTGGTLVRVTTLVRRKNLFGRMYLLAVGPFHRRIVPATMRPFCRDVRPALV</sequence>